<dbReference type="PANTHER" id="PTHR10219">
    <property type="entry name" value="GLYCOLIPID TRANSFER PROTEIN-RELATED"/>
    <property type="match status" value="1"/>
</dbReference>
<protein>
    <submittedName>
        <fullName evidence="4">Glycolipid transfer protein-like</fullName>
    </submittedName>
</protein>
<keyword evidence="3" id="KW-1185">Reference proteome</keyword>
<dbReference type="FunFam" id="1.10.3520.10:FF:000001">
    <property type="entry name" value="Pleckstrin domain-containing family A member 8"/>
    <property type="match status" value="1"/>
</dbReference>
<feature type="domain" description="Glycolipid transfer protein" evidence="2">
    <location>
        <begin position="20"/>
        <end position="161"/>
    </location>
</feature>
<dbReference type="GO" id="GO:0016020">
    <property type="term" value="C:membrane"/>
    <property type="evidence" value="ECO:0007669"/>
    <property type="project" value="TreeGrafter"/>
</dbReference>
<dbReference type="SUPFAM" id="SSF110004">
    <property type="entry name" value="Glycolipid transfer protein, GLTP"/>
    <property type="match status" value="1"/>
</dbReference>
<evidence type="ECO:0000256" key="1">
    <source>
        <dbReference type="ARBA" id="ARBA00022448"/>
    </source>
</evidence>
<dbReference type="GO" id="GO:1902387">
    <property type="term" value="F:ceramide 1-phosphate binding"/>
    <property type="evidence" value="ECO:0007669"/>
    <property type="project" value="TreeGrafter"/>
</dbReference>
<dbReference type="InParanoid" id="A0A6P8IWT3"/>
<dbReference type="RefSeq" id="XP_031571599.1">
    <property type="nucleotide sequence ID" value="XM_031715739.1"/>
</dbReference>
<dbReference type="GeneID" id="116305754"/>
<organism evidence="3 4">
    <name type="scientific">Actinia tenebrosa</name>
    <name type="common">Australian red waratah sea anemone</name>
    <dbReference type="NCBI Taxonomy" id="6105"/>
    <lineage>
        <taxon>Eukaryota</taxon>
        <taxon>Metazoa</taxon>
        <taxon>Cnidaria</taxon>
        <taxon>Anthozoa</taxon>
        <taxon>Hexacorallia</taxon>
        <taxon>Actiniaria</taxon>
        <taxon>Actiniidae</taxon>
        <taxon>Actinia</taxon>
    </lineage>
</organism>
<dbReference type="GO" id="GO:1902388">
    <property type="term" value="F:ceramide 1-phosphate transfer activity"/>
    <property type="evidence" value="ECO:0007669"/>
    <property type="project" value="TreeGrafter"/>
</dbReference>
<keyword evidence="1" id="KW-0813">Transport</keyword>
<dbReference type="InterPro" id="IPR036497">
    <property type="entry name" value="GLTP_sf"/>
</dbReference>
<dbReference type="InterPro" id="IPR014830">
    <property type="entry name" value="Glycolipid_transfer_prot_dom"/>
</dbReference>
<reference evidence="4" key="1">
    <citation type="submission" date="2025-08" db="UniProtKB">
        <authorList>
            <consortium name="RefSeq"/>
        </authorList>
    </citation>
    <scope>IDENTIFICATION</scope>
    <source>
        <tissue evidence="4">Tentacle</tissue>
    </source>
</reference>
<evidence type="ECO:0000313" key="4">
    <source>
        <dbReference type="RefSeq" id="XP_031571599.1"/>
    </source>
</evidence>
<proteinExistence type="predicted"/>
<gene>
    <name evidence="4" type="primary">LOC116305754</name>
</gene>
<dbReference type="GO" id="GO:0005829">
    <property type="term" value="C:cytosol"/>
    <property type="evidence" value="ECO:0007669"/>
    <property type="project" value="TreeGrafter"/>
</dbReference>
<sequence>MTFFSEAKFRFLPVPEDGRIETDPFLKACTEIVPFFDVLGPTTFAPVKMDINGNIKKLRAIYEKSPQKFRVLQSIVDNEIQAKTTTAKNSGTDALLWLKRAMQFVLAFLKQVLTGEQDLVKCANTAYEKTLKQYHNFIVKGIFSLAVKSVPYRKDFIKLLSRGNADELSLLEEMQNFVDELDSNIHVIQEYYNDNGLDLS</sequence>
<accession>A0A6P8IWT3</accession>
<dbReference type="KEGG" id="aten:116305754"/>
<dbReference type="AlphaFoldDB" id="A0A6P8IWT3"/>
<evidence type="ECO:0000313" key="3">
    <source>
        <dbReference type="Proteomes" id="UP000515163"/>
    </source>
</evidence>
<dbReference type="PANTHER" id="PTHR10219:SF25">
    <property type="entry name" value="PLECKSTRIN HOMOLOGY DOMAIN-CONTAINING FAMILY A MEMBER 8"/>
    <property type="match status" value="1"/>
</dbReference>
<evidence type="ECO:0000259" key="2">
    <source>
        <dbReference type="Pfam" id="PF08718"/>
    </source>
</evidence>
<dbReference type="OrthoDB" id="205255at2759"/>
<dbReference type="Gene3D" id="1.10.3520.10">
    <property type="entry name" value="Glycolipid transfer protein"/>
    <property type="match status" value="1"/>
</dbReference>
<dbReference type="Proteomes" id="UP000515163">
    <property type="component" value="Unplaced"/>
</dbReference>
<dbReference type="FunCoup" id="A0A6P8IWT3">
    <property type="interactions" value="607"/>
</dbReference>
<name>A0A6P8IWT3_ACTTE</name>
<dbReference type="Pfam" id="PF08718">
    <property type="entry name" value="GLTP"/>
    <property type="match status" value="1"/>
</dbReference>